<name>A0ABM8JM97_9MOLU</name>
<keyword evidence="1" id="KW-0812">Transmembrane</keyword>
<gene>
    <name evidence="2" type="ORF">SAP269_05610</name>
</gene>
<reference evidence="3" key="1">
    <citation type="journal article" date="2024" name="FEMS Microbiol. Lett.">
        <title>Genomic insights into Spiroplasma endosymbionts that induce male-killing and protective phenotypes in the pea aphid.</title>
        <authorList>
            <person name="Arai H."/>
            <person name="Legeai F."/>
            <person name="Kageyama D."/>
            <person name="Sugio A."/>
            <person name="Simon J.C."/>
        </authorList>
    </citation>
    <scope>NUCLEOTIDE SEQUENCE [LARGE SCALE GENOMIC DNA]</scope>
    <source>
        <strain evidence="3">sAp269</strain>
    </source>
</reference>
<keyword evidence="1" id="KW-0472">Membrane</keyword>
<sequence length="96" mass="11023">MIISDNVKNTNKICFLLVTHIGIIKINRIILVIGQIIIWIEVFIILATNEFWDLGKKLLVINISQTKNKNKEAIVKVILLINKICFNLFFSISLTI</sequence>
<evidence type="ECO:0000313" key="3">
    <source>
        <dbReference type="Proteomes" id="UP001473424"/>
    </source>
</evidence>
<keyword evidence="3" id="KW-1185">Reference proteome</keyword>
<protein>
    <recommendedName>
        <fullName evidence="4">Spiroplasmavirus-related protein</fullName>
    </recommendedName>
</protein>
<evidence type="ECO:0008006" key="4">
    <source>
        <dbReference type="Google" id="ProtNLM"/>
    </source>
</evidence>
<evidence type="ECO:0000256" key="1">
    <source>
        <dbReference type="SAM" id="Phobius"/>
    </source>
</evidence>
<dbReference type="Proteomes" id="UP001473424">
    <property type="component" value="Chromosome"/>
</dbReference>
<feature type="transmembrane region" description="Helical" evidence="1">
    <location>
        <begin position="29"/>
        <end position="52"/>
    </location>
</feature>
<proteinExistence type="predicted"/>
<evidence type="ECO:0000313" key="2">
    <source>
        <dbReference type="EMBL" id="BET37972.1"/>
    </source>
</evidence>
<accession>A0ABM8JM97</accession>
<dbReference type="EMBL" id="AP028955">
    <property type="protein sequence ID" value="BET37972.1"/>
    <property type="molecule type" value="Genomic_DNA"/>
</dbReference>
<keyword evidence="1" id="KW-1133">Transmembrane helix</keyword>
<organism evidence="2 3">
    <name type="scientific">Spiroplasma ixodetis</name>
    <dbReference type="NCBI Taxonomy" id="2141"/>
    <lineage>
        <taxon>Bacteria</taxon>
        <taxon>Bacillati</taxon>
        <taxon>Mycoplasmatota</taxon>
        <taxon>Mollicutes</taxon>
        <taxon>Entomoplasmatales</taxon>
        <taxon>Spiroplasmataceae</taxon>
        <taxon>Spiroplasma</taxon>
    </lineage>
</organism>
<feature type="transmembrane region" description="Helical" evidence="1">
    <location>
        <begin position="73"/>
        <end position="94"/>
    </location>
</feature>